<dbReference type="Proteomes" id="UP000694568">
    <property type="component" value="Unplaced"/>
</dbReference>
<keyword evidence="6" id="KW-1185">Reference proteome</keyword>
<feature type="region of interest" description="Disordered" evidence="3">
    <location>
        <begin position="47"/>
        <end position="81"/>
    </location>
</feature>
<protein>
    <submittedName>
        <fullName evidence="5">Family with sequence similarity 114 member A2</fullName>
    </submittedName>
</protein>
<organism evidence="5 6">
    <name type="scientific">Sander lucioperca</name>
    <name type="common">Pike-perch</name>
    <name type="synonym">Perca lucioperca</name>
    <dbReference type="NCBI Taxonomy" id="283035"/>
    <lineage>
        <taxon>Eukaryota</taxon>
        <taxon>Metazoa</taxon>
        <taxon>Chordata</taxon>
        <taxon>Craniata</taxon>
        <taxon>Vertebrata</taxon>
        <taxon>Euteleostomi</taxon>
        <taxon>Actinopterygii</taxon>
        <taxon>Neopterygii</taxon>
        <taxon>Teleostei</taxon>
        <taxon>Neoteleostei</taxon>
        <taxon>Acanthomorphata</taxon>
        <taxon>Eupercaria</taxon>
        <taxon>Perciformes</taxon>
        <taxon>Percoidei</taxon>
        <taxon>Percidae</taxon>
        <taxon>Luciopercinae</taxon>
        <taxon>Sander</taxon>
    </lineage>
</organism>
<evidence type="ECO:0000313" key="5">
    <source>
        <dbReference type="Ensembl" id="ENSSLUP00000001944.1"/>
    </source>
</evidence>
<keyword evidence="4" id="KW-1133">Transmembrane helix</keyword>
<dbReference type="AlphaFoldDB" id="A0A8C9WZI8"/>
<evidence type="ECO:0000313" key="6">
    <source>
        <dbReference type="Proteomes" id="UP000694568"/>
    </source>
</evidence>
<reference evidence="5" key="1">
    <citation type="submission" date="2025-08" db="UniProtKB">
        <authorList>
            <consortium name="Ensembl"/>
        </authorList>
    </citation>
    <scope>IDENTIFICATION</scope>
</reference>
<feature type="transmembrane region" description="Helical" evidence="4">
    <location>
        <begin position="12"/>
        <end position="36"/>
    </location>
</feature>
<evidence type="ECO:0000256" key="4">
    <source>
        <dbReference type="SAM" id="Phobius"/>
    </source>
</evidence>
<name>A0A8C9WZI8_SANLU</name>
<dbReference type="InterPro" id="IPR007998">
    <property type="entry name" value="DUF719"/>
</dbReference>
<dbReference type="Pfam" id="PF05334">
    <property type="entry name" value="DUF719"/>
    <property type="match status" value="1"/>
</dbReference>
<keyword evidence="4" id="KW-0812">Transmembrane</keyword>
<evidence type="ECO:0000256" key="1">
    <source>
        <dbReference type="ARBA" id="ARBA00006903"/>
    </source>
</evidence>
<dbReference type="Ensembl" id="ENSSLUT00000002027.1">
    <property type="protein sequence ID" value="ENSSLUP00000001944.1"/>
    <property type="gene ID" value="ENSSLUG00000000894.1"/>
</dbReference>
<accession>A0A8C9WZI8</accession>
<keyword evidence="4" id="KW-0472">Membrane</keyword>
<keyword evidence="2" id="KW-0597">Phosphoprotein</keyword>
<reference evidence="5" key="2">
    <citation type="submission" date="2025-09" db="UniProtKB">
        <authorList>
            <consortium name="Ensembl"/>
        </authorList>
    </citation>
    <scope>IDENTIFICATION</scope>
</reference>
<proteinExistence type="inferred from homology"/>
<feature type="compositionally biased region" description="Basic and acidic residues" evidence="3">
    <location>
        <begin position="60"/>
        <end position="73"/>
    </location>
</feature>
<sequence length="395" mass="43390">KEKKTHSNSNFSIRIALIFFYYLNYIRLTLFVSTVIEKAETSLGIPSPTELSAQVEEEQKEQGESSSETDKAPGDGSAAAGSAMGMLSSLTSVVQSTGKTMITGGLDALEFIGKKTMDVIAEGDPGFKKTKGLMNRNSTLSQVLREAKEREELQTAEKESSDSHKKAEAHYGMLFDEFQGLSHLEALEILSRDSESKVKSVLTTLSGEELLQLREELDLIKDSFSLVEFDDEDVDEKKGNSSVKLSTCSQIADMSRPQEEEEEEESADNVKKTLSVEEVHAAAIRSLAELTARSIELFHKLAEMILFSNNGSTEASLLSQLTVVLCKEISLLSKKFTSCLTTTGSNEKGDVLNPLITGVFLEASNSASYIQDAFQLLMPILEISHIQRRAESTEQ</sequence>
<evidence type="ECO:0000256" key="3">
    <source>
        <dbReference type="SAM" id="MobiDB-lite"/>
    </source>
</evidence>
<dbReference type="PANTHER" id="PTHR12842:SF3">
    <property type="entry name" value="PROTEIN FAM114A2"/>
    <property type="match status" value="1"/>
</dbReference>
<evidence type="ECO:0000256" key="2">
    <source>
        <dbReference type="ARBA" id="ARBA00022553"/>
    </source>
</evidence>
<gene>
    <name evidence="5" type="primary">fam114a2</name>
</gene>
<comment type="similarity">
    <text evidence="1">Belongs to the FAM114 family.</text>
</comment>
<feature type="region of interest" description="Disordered" evidence="3">
    <location>
        <begin position="251"/>
        <end position="270"/>
    </location>
</feature>
<dbReference type="GeneTree" id="ENSGT00390000010054"/>
<dbReference type="PANTHER" id="PTHR12842">
    <property type="entry name" value="FI01459P"/>
    <property type="match status" value="1"/>
</dbReference>